<reference evidence="3" key="1">
    <citation type="submission" date="2017-09" db="EMBL/GenBank/DDBJ databases">
        <title>Depth-based differentiation of microbial function through sediment-hosted aquifers and enrichment of novel symbionts in the deep terrestrial subsurface.</title>
        <authorList>
            <person name="Probst A.J."/>
            <person name="Ladd B."/>
            <person name="Jarett J.K."/>
            <person name="Geller-Mcgrath D.E."/>
            <person name="Sieber C.M.K."/>
            <person name="Emerson J.B."/>
            <person name="Anantharaman K."/>
            <person name="Thomas B.C."/>
            <person name="Malmstrom R."/>
            <person name="Stieglmeier M."/>
            <person name="Klingl A."/>
            <person name="Woyke T."/>
            <person name="Ryan C.M."/>
            <person name="Banfield J.F."/>
        </authorList>
    </citation>
    <scope>NUCLEOTIDE SEQUENCE</scope>
    <source>
        <strain evidence="3">CG_4_8_14_3_um_filter_34_18</strain>
    </source>
</reference>
<comment type="caution">
    <text evidence="3">The sequence shown here is derived from an EMBL/GenBank/DDBJ whole genome shotgun (WGS) entry which is preliminary data.</text>
</comment>
<dbReference type="Pfam" id="PF01905">
    <property type="entry name" value="DevR"/>
    <property type="match status" value="1"/>
</dbReference>
<name>A0A2M7K9J3_9BACT</name>
<keyword evidence="1" id="KW-0051">Antiviral defense</keyword>
<dbReference type="RefSeq" id="WP_406607181.1">
    <property type="nucleotide sequence ID" value="NZ_PFKO01000120.1"/>
</dbReference>
<dbReference type="Proteomes" id="UP000230646">
    <property type="component" value="Unassembled WGS sequence"/>
</dbReference>
<dbReference type="NCBIfam" id="TIGR02585">
    <property type="entry name" value="cas_Cst2_DevR"/>
    <property type="match status" value="1"/>
</dbReference>
<evidence type="ECO:0000256" key="2">
    <source>
        <dbReference type="ARBA" id="ARBA00025626"/>
    </source>
</evidence>
<dbReference type="GO" id="GO:0051607">
    <property type="term" value="P:defense response to virus"/>
    <property type="evidence" value="ECO:0007669"/>
    <property type="project" value="UniProtKB-KW"/>
</dbReference>
<evidence type="ECO:0000313" key="3">
    <source>
        <dbReference type="EMBL" id="PIX34793.1"/>
    </source>
</evidence>
<proteinExistence type="predicted"/>
<reference evidence="5 6" key="2">
    <citation type="submission" date="2017-09" db="EMBL/GenBank/DDBJ databases">
        <title>Depth-based differentiation of microbial function through sediment-hosted aquifers and enrichment of novel symbionts in the deep terrestrial subsurface.</title>
        <authorList>
            <person name="Probst A.J."/>
            <person name="Ladd B."/>
            <person name="Jarett J.K."/>
            <person name="Geller-Mcgrath D.E."/>
            <person name="Sieber C.M."/>
            <person name="Emerson J.B."/>
            <person name="Anantharaman K."/>
            <person name="Thomas B.C."/>
            <person name="Malmstrom R."/>
            <person name="Stieglmeier M."/>
            <person name="Klingl A."/>
            <person name="Woyke T."/>
            <person name="Ryan C.M."/>
            <person name="Banfield J.F."/>
        </authorList>
    </citation>
    <scope>NUCLEOTIDE SEQUENCE [LARGE SCALE GENOMIC DNA]</scope>
    <source>
        <strain evidence="4">CG_4_10_14_3_um_filter_34_13</strain>
    </source>
</reference>
<dbReference type="Proteomes" id="UP000231493">
    <property type="component" value="Unassembled WGS sequence"/>
</dbReference>
<accession>A0A2M7PR59</accession>
<dbReference type="AlphaFoldDB" id="A0A2M7K9J3"/>
<dbReference type="EMBL" id="PFKO01000120">
    <property type="protein sequence ID" value="PIY33118.1"/>
    <property type="molecule type" value="Genomic_DNA"/>
</dbReference>
<organism evidence="3 6">
    <name type="scientific">Candidatus Infernicultor aquiphilus</name>
    <dbReference type="NCBI Taxonomy" id="1805029"/>
    <lineage>
        <taxon>Bacteria</taxon>
        <taxon>Pseudomonadati</taxon>
        <taxon>Atribacterota</taxon>
        <taxon>Candidatus Phoenicimicrobiia</taxon>
        <taxon>Candidatus Pheonicimicrobiales</taxon>
        <taxon>Candidatus Phoenicimicrobiaceae</taxon>
        <taxon>Candidatus Infernicultor</taxon>
    </lineage>
</organism>
<dbReference type="InterPro" id="IPR013414">
    <property type="entry name" value="Cas7/Cst2/DevR_sub_I-B/Tneap"/>
</dbReference>
<dbReference type="EMBL" id="PFIP01000048">
    <property type="protein sequence ID" value="PIX34793.1"/>
    <property type="molecule type" value="Genomic_DNA"/>
</dbReference>
<sequence>MRFLNIAYISKVNIASLNGSEGTGGNIVAIKKITNNQGDEFAYISGQAQRRYLKETLRQLGENISAVNEKGEPDFGEYNAKIYASDKSEKFKDVELMYKNFCDLDLFGYMMPKGGRRWSPVKVAPMLSILPYKGEYDYLTRKQAVKDETKKSGNIVQVEIDTLNFMRGNILIDADKIGKEINEYNYEFNQILSDEDINHRINILIEAIKVFNGGAKQSRHLEDISPKFVIAISQRAGNPFLLNAFKIDKYNNLEAKPMIEAIKENSDYIESKAIGLTTNIFQNEEEIKNKFQEMGVEVISVSQALDTLKKKRE</sequence>
<evidence type="ECO:0000256" key="1">
    <source>
        <dbReference type="ARBA" id="ARBA00023118"/>
    </source>
</evidence>
<accession>A0A2M7K9J3</accession>
<dbReference type="NCBIfam" id="TIGR01875">
    <property type="entry name" value="cas_MJ0381"/>
    <property type="match status" value="1"/>
</dbReference>
<evidence type="ECO:0000313" key="5">
    <source>
        <dbReference type="Proteomes" id="UP000230646"/>
    </source>
</evidence>
<evidence type="ECO:0000313" key="4">
    <source>
        <dbReference type="EMBL" id="PIY33118.1"/>
    </source>
</evidence>
<gene>
    <name evidence="3" type="primary">cas7i</name>
    <name evidence="4" type="ORF">COZ07_03355</name>
    <name evidence="3" type="ORF">COZ58_02615</name>
</gene>
<comment type="function">
    <text evidence="2">CRISPR (clustered regularly interspaced short palindromic repeat) is an adaptive immune system that provides protection against mobile genetic elements (viruses, transposable elements and conjugative plasmids). CRISPR clusters contain spacers, sequences complementary to antecedent mobile elements, and target invading nucleic acids. CRISPR clusters are transcribed and processed into CRISPR RNA (crRNA).</text>
</comment>
<dbReference type="InterPro" id="IPR010154">
    <property type="entry name" value="CRISPR-assoc_Cas7/Cst2/DevR"/>
</dbReference>
<protein>
    <submittedName>
        <fullName evidence="3">Type I-B CRISPR-associated protein Cas7/Cst2/DevR</fullName>
    </submittedName>
</protein>
<evidence type="ECO:0000313" key="6">
    <source>
        <dbReference type="Proteomes" id="UP000231493"/>
    </source>
</evidence>